<feature type="domain" description="HTH cro/C1-type" evidence="2">
    <location>
        <begin position="9"/>
        <end position="67"/>
    </location>
</feature>
<evidence type="ECO:0000313" key="4">
    <source>
        <dbReference type="Proteomes" id="UP000342300"/>
    </source>
</evidence>
<organism evidence="3 4">
    <name type="scientific">Candidatus Accumulibacter phosphatis</name>
    <dbReference type="NCBI Taxonomy" id="327160"/>
    <lineage>
        <taxon>Bacteria</taxon>
        <taxon>Pseudomonadati</taxon>
        <taxon>Pseudomonadota</taxon>
        <taxon>Betaproteobacteria</taxon>
        <taxon>Candidatus Accumulibacter</taxon>
    </lineage>
</organism>
<dbReference type="Proteomes" id="UP000342300">
    <property type="component" value="Unassembled WGS sequence"/>
</dbReference>
<dbReference type="GO" id="GO:0003700">
    <property type="term" value="F:DNA-binding transcription factor activity"/>
    <property type="evidence" value="ECO:0007669"/>
    <property type="project" value="TreeGrafter"/>
</dbReference>
<dbReference type="InterPro" id="IPR001387">
    <property type="entry name" value="Cro/C1-type_HTH"/>
</dbReference>
<dbReference type="GO" id="GO:0003677">
    <property type="term" value="F:DNA binding"/>
    <property type="evidence" value="ECO:0007669"/>
    <property type="project" value="UniProtKB-KW"/>
</dbReference>
<dbReference type="CDD" id="cd00093">
    <property type="entry name" value="HTH_XRE"/>
    <property type="match status" value="1"/>
</dbReference>
<protein>
    <submittedName>
        <fullName evidence="3">Transcriptional regulator</fullName>
    </submittedName>
</protein>
<name>A0A6A7RVA9_9PROT</name>
<accession>A0A6A7RVA9</accession>
<dbReference type="Pfam" id="PF13560">
    <property type="entry name" value="HTH_31"/>
    <property type="match status" value="1"/>
</dbReference>
<dbReference type="InterPro" id="IPR050807">
    <property type="entry name" value="TransReg_Diox_bact_type"/>
</dbReference>
<dbReference type="SUPFAM" id="SSF47413">
    <property type="entry name" value="lambda repressor-like DNA-binding domains"/>
    <property type="match status" value="1"/>
</dbReference>
<evidence type="ECO:0000313" key="3">
    <source>
        <dbReference type="EMBL" id="MQM31485.1"/>
    </source>
</evidence>
<dbReference type="PANTHER" id="PTHR46797:SF1">
    <property type="entry name" value="METHYLPHOSPHONATE SYNTHASE"/>
    <property type="match status" value="1"/>
</dbReference>
<reference evidence="3 4" key="1">
    <citation type="submission" date="2017-09" db="EMBL/GenBank/DDBJ databases">
        <title>Metagenomic Analysis Reveals Denitrifying Candidatus Accumulibacter and Flanking Population as a Source of N2O.</title>
        <authorList>
            <person name="Gao H."/>
            <person name="Mao Y."/>
            <person name="Zhao X."/>
            <person name="Liu W.-T."/>
            <person name="Zhang T."/>
            <person name="Wells G."/>
        </authorList>
    </citation>
    <scope>NUCLEOTIDE SEQUENCE [LARGE SCALE GENOMIC DNA]</scope>
    <source>
        <strain evidence="3">CANDO_2_IC</strain>
    </source>
</reference>
<dbReference type="InterPro" id="IPR010982">
    <property type="entry name" value="Lambda_DNA-bd_dom_sf"/>
</dbReference>
<sequence>MSGTFGHRLRRFRQERKMTMEQLAEAVGVSKSYIWALENNPEQRVQRTSATVMNSLAKALGVNLLDLMGEAPPEALGDDANPEDIMFFRSYMDLAGEDKETYRQMLELFRKQKDK</sequence>
<dbReference type="PANTHER" id="PTHR46797">
    <property type="entry name" value="HTH-TYPE TRANSCRIPTIONAL REGULATOR"/>
    <property type="match status" value="1"/>
</dbReference>
<proteinExistence type="predicted"/>
<dbReference type="EMBL" id="PDHS01000324">
    <property type="protein sequence ID" value="MQM31485.1"/>
    <property type="molecule type" value="Genomic_DNA"/>
</dbReference>
<dbReference type="GO" id="GO:0005829">
    <property type="term" value="C:cytosol"/>
    <property type="evidence" value="ECO:0007669"/>
    <property type="project" value="TreeGrafter"/>
</dbReference>
<gene>
    <name evidence="3" type="ORF">CRU78_13565</name>
</gene>
<keyword evidence="1" id="KW-0238">DNA-binding</keyword>
<dbReference type="PROSITE" id="PS50943">
    <property type="entry name" value="HTH_CROC1"/>
    <property type="match status" value="1"/>
</dbReference>
<dbReference type="SMART" id="SM00530">
    <property type="entry name" value="HTH_XRE"/>
    <property type="match status" value="1"/>
</dbReference>
<comment type="caution">
    <text evidence="3">The sequence shown here is derived from an EMBL/GenBank/DDBJ whole genome shotgun (WGS) entry which is preliminary data.</text>
</comment>
<dbReference type="Gene3D" id="1.10.260.40">
    <property type="entry name" value="lambda repressor-like DNA-binding domains"/>
    <property type="match status" value="1"/>
</dbReference>
<evidence type="ECO:0000256" key="1">
    <source>
        <dbReference type="ARBA" id="ARBA00023125"/>
    </source>
</evidence>
<dbReference type="AlphaFoldDB" id="A0A6A7RVA9"/>
<evidence type="ECO:0000259" key="2">
    <source>
        <dbReference type="PROSITE" id="PS50943"/>
    </source>
</evidence>